<evidence type="ECO:0000313" key="1">
    <source>
        <dbReference type="EMBL" id="TYH06394.1"/>
    </source>
</evidence>
<protein>
    <submittedName>
        <fullName evidence="1">Uncharacterized protein</fullName>
    </submittedName>
</protein>
<evidence type="ECO:0000313" key="2">
    <source>
        <dbReference type="Proteomes" id="UP000323506"/>
    </source>
</evidence>
<proteinExistence type="predicted"/>
<dbReference type="Proteomes" id="UP000323506">
    <property type="component" value="Chromosome A08"/>
</dbReference>
<organism evidence="1 2">
    <name type="scientific">Gossypium darwinii</name>
    <name type="common">Darwin's cotton</name>
    <name type="synonym">Gossypium barbadense var. darwinii</name>
    <dbReference type="NCBI Taxonomy" id="34276"/>
    <lineage>
        <taxon>Eukaryota</taxon>
        <taxon>Viridiplantae</taxon>
        <taxon>Streptophyta</taxon>
        <taxon>Embryophyta</taxon>
        <taxon>Tracheophyta</taxon>
        <taxon>Spermatophyta</taxon>
        <taxon>Magnoliopsida</taxon>
        <taxon>eudicotyledons</taxon>
        <taxon>Gunneridae</taxon>
        <taxon>Pentapetalae</taxon>
        <taxon>rosids</taxon>
        <taxon>malvids</taxon>
        <taxon>Malvales</taxon>
        <taxon>Malvaceae</taxon>
        <taxon>Malvoideae</taxon>
        <taxon>Gossypium</taxon>
    </lineage>
</organism>
<reference evidence="1 2" key="1">
    <citation type="submission" date="2019-06" db="EMBL/GenBank/DDBJ databases">
        <title>WGS assembly of Gossypium darwinii.</title>
        <authorList>
            <person name="Chen Z.J."/>
            <person name="Sreedasyam A."/>
            <person name="Ando A."/>
            <person name="Song Q."/>
            <person name="De L."/>
            <person name="Hulse-Kemp A."/>
            <person name="Ding M."/>
            <person name="Ye W."/>
            <person name="Kirkbride R."/>
            <person name="Jenkins J."/>
            <person name="Plott C."/>
            <person name="Lovell J."/>
            <person name="Lin Y.-M."/>
            <person name="Vaughn R."/>
            <person name="Liu B."/>
            <person name="Li W."/>
            <person name="Simpson S."/>
            <person name="Scheffler B."/>
            <person name="Saski C."/>
            <person name="Grover C."/>
            <person name="Hu G."/>
            <person name="Conover J."/>
            <person name="Carlson J."/>
            <person name="Shu S."/>
            <person name="Boston L."/>
            <person name="Williams M."/>
            <person name="Peterson D."/>
            <person name="Mcgee K."/>
            <person name="Jones D."/>
            <person name="Wendel J."/>
            <person name="Stelly D."/>
            <person name="Grimwood J."/>
            <person name="Schmutz J."/>
        </authorList>
    </citation>
    <scope>NUCLEOTIDE SEQUENCE [LARGE SCALE GENOMIC DNA]</scope>
    <source>
        <strain evidence="1">1808015.09</strain>
    </source>
</reference>
<dbReference type="AlphaFoldDB" id="A0A5D2FKD8"/>
<sequence length="45" mass="5119">MEKAKGVMGAGQIWVVDFFDNSTTPSSRDIFNFFGFTRLSTDQRI</sequence>
<accession>A0A5D2FKD8</accession>
<dbReference type="EMBL" id="CM017695">
    <property type="protein sequence ID" value="TYH06394.1"/>
    <property type="molecule type" value="Genomic_DNA"/>
</dbReference>
<gene>
    <name evidence="1" type="ORF">ES288_A08G153100v1</name>
</gene>
<name>A0A5D2FKD8_GOSDA</name>
<keyword evidence="2" id="KW-1185">Reference proteome</keyword>